<dbReference type="InterPro" id="IPR033463">
    <property type="entry name" value="sCache_3"/>
</dbReference>
<dbReference type="GO" id="GO:0005886">
    <property type="term" value="C:plasma membrane"/>
    <property type="evidence" value="ECO:0007669"/>
    <property type="project" value="UniProtKB-SubCell"/>
</dbReference>
<evidence type="ECO:0000313" key="8">
    <source>
        <dbReference type="EMBL" id="OGM69186.1"/>
    </source>
</evidence>
<evidence type="ECO:0000256" key="2">
    <source>
        <dbReference type="ARBA" id="ARBA00022475"/>
    </source>
</evidence>
<comment type="subcellular location">
    <subcellularLocation>
        <location evidence="1">Cell membrane</location>
        <topology evidence="1">Multi-pass membrane protein</topology>
    </subcellularLocation>
</comment>
<feature type="transmembrane region" description="Helical" evidence="6">
    <location>
        <begin position="231"/>
        <end position="255"/>
    </location>
</feature>
<dbReference type="EMBL" id="MGHL01000014">
    <property type="protein sequence ID" value="OGM69186.1"/>
    <property type="molecule type" value="Genomic_DNA"/>
</dbReference>
<reference evidence="8 9" key="1">
    <citation type="journal article" date="2016" name="Nat. Commun.">
        <title>Thousands of microbial genomes shed light on interconnected biogeochemical processes in an aquifer system.</title>
        <authorList>
            <person name="Anantharaman K."/>
            <person name="Brown C.T."/>
            <person name="Hug L.A."/>
            <person name="Sharon I."/>
            <person name="Castelle C.J."/>
            <person name="Probst A.J."/>
            <person name="Thomas B.C."/>
            <person name="Singh A."/>
            <person name="Wilkins M.J."/>
            <person name="Karaoz U."/>
            <person name="Brodie E.L."/>
            <person name="Williams K.H."/>
            <person name="Hubbard S.S."/>
            <person name="Banfield J.F."/>
        </authorList>
    </citation>
    <scope>NUCLEOTIDE SEQUENCE [LARGE SCALE GENOMIC DNA]</scope>
</reference>
<evidence type="ECO:0000256" key="3">
    <source>
        <dbReference type="ARBA" id="ARBA00022692"/>
    </source>
</evidence>
<dbReference type="InterPro" id="IPR029151">
    <property type="entry name" value="Sensor-like_sf"/>
</dbReference>
<dbReference type="AlphaFoldDB" id="A0A1F8BYN8"/>
<keyword evidence="5 6" id="KW-0472">Membrane</keyword>
<feature type="transmembrane region" description="Helical" evidence="6">
    <location>
        <begin position="12"/>
        <end position="31"/>
    </location>
</feature>
<evidence type="ECO:0000256" key="5">
    <source>
        <dbReference type="ARBA" id="ARBA00023136"/>
    </source>
</evidence>
<keyword evidence="2" id="KW-1003">Cell membrane</keyword>
<feature type="transmembrane region" description="Helical" evidence="6">
    <location>
        <begin position="508"/>
        <end position="527"/>
    </location>
</feature>
<feature type="transmembrane region" description="Helical" evidence="6">
    <location>
        <begin position="162"/>
        <end position="182"/>
    </location>
</feature>
<name>A0A1F8BYN8_9BACT</name>
<keyword evidence="3 6" id="KW-0812">Transmembrane</keyword>
<feature type="transmembrane region" description="Helical" evidence="6">
    <location>
        <begin position="194"/>
        <end position="219"/>
    </location>
</feature>
<dbReference type="STRING" id="1802525.A2975_02405"/>
<accession>A0A1F8BYN8</accession>
<dbReference type="Gene3D" id="3.30.450.20">
    <property type="entry name" value="PAS domain"/>
    <property type="match status" value="1"/>
</dbReference>
<dbReference type="Proteomes" id="UP000178429">
    <property type="component" value="Unassembled WGS sequence"/>
</dbReference>
<feature type="transmembrane region" description="Helical" evidence="6">
    <location>
        <begin position="84"/>
        <end position="102"/>
    </location>
</feature>
<proteinExistence type="predicted"/>
<evidence type="ECO:0000313" key="9">
    <source>
        <dbReference type="Proteomes" id="UP000178429"/>
    </source>
</evidence>
<feature type="domain" description="Single cache" evidence="7">
    <location>
        <begin position="402"/>
        <end position="499"/>
    </location>
</feature>
<gene>
    <name evidence="8" type="ORF">A2975_02405</name>
</gene>
<feature type="transmembrane region" description="Helical" evidence="6">
    <location>
        <begin position="43"/>
        <end position="63"/>
    </location>
</feature>
<feature type="transmembrane region" description="Helical" evidence="6">
    <location>
        <begin position="122"/>
        <end position="150"/>
    </location>
</feature>
<evidence type="ECO:0000256" key="1">
    <source>
        <dbReference type="ARBA" id="ARBA00004651"/>
    </source>
</evidence>
<evidence type="ECO:0000259" key="7">
    <source>
        <dbReference type="Pfam" id="PF17202"/>
    </source>
</evidence>
<evidence type="ECO:0000256" key="4">
    <source>
        <dbReference type="ARBA" id="ARBA00022989"/>
    </source>
</evidence>
<organism evidence="8 9">
    <name type="scientific">Candidatus Woesebacteria bacterium RIFCSPLOWO2_01_FULL_44_14</name>
    <dbReference type="NCBI Taxonomy" id="1802525"/>
    <lineage>
        <taxon>Bacteria</taxon>
        <taxon>Candidatus Woeseibacteriota</taxon>
    </lineage>
</organism>
<evidence type="ECO:0000256" key="6">
    <source>
        <dbReference type="SAM" id="Phobius"/>
    </source>
</evidence>
<dbReference type="Pfam" id="PF17202">
    <property type="entry name" value="sCache_3_3"/>
    <property type="match status" value="1"/>
</dbReference>
<sequence length="536" mass="57967">MLIAQFVLVNSHFVVSLLAALVLFAIFWLYFDAWLNNKDLKQSLPFLGFLLLSISFVAQALILEQELLAQPLLGAQTLSTLKSIFRIGGYLALILGQTALPLQPLPGYREKGGKTKAAPVVFFAAGLSVTQLLAFSYPILAALTGVFYLRRATKGLEHHLKPLALAFFILSFSELTGLASVFRTTDDIILSKIVAPFGVVWIVERIVLITSLYFFGKWAWSYLLKRFESQLFIIFTTSTLLIFLVTAVSFTFAILRNVQADLSGALKTDVGVLGYTIESKKSEVLSDTEVVAQNPLIAPSLKETDLKALADIAVPTLLAKKASNLILTSSTGQVILRAEDTQRQGDSLSDDIIIKRAIAGEKVSSATVHEGATAPVVSIRAGAPITSEGEVIGAAMVGVDIDNAFVDGVKKATGLETSIYADSVRSATTILAPDGKSRFIGIKEENEEVKKTVLGEGNIYSGSVKILNVPYYAVFAPLKNIDGNPIGMLFVGKPEVSLLSTASRSIEITFITTTILLILSVFPSYLISKYITSQIK</sequence>
<protein>
    <recommendedName>
        <fullName evidence="7">Single cache domain-containing protein</fullName>
    </recommendedName>
</protein>
<dbReference type="SUPFAM" id="SSF103190">
    <property type="entry name" value="Sensory domain-like"/>
    <property type="match status" value="2"/>
</dbReference>
<comment type="caution">
    <text evidence="8">The sequence shown here is derived from an EMBL/GenBank/DDBJ whole genome shotgun (WGS) entry which is preliminary data.</text>
</comment>
<keyword evidence="4 6" id="KW-1133">Transmembrane helix</keyword>